<feature type="compositionally biased region" description="Polar residues" evidence="2">
    <location>
        <begin position="155"/>
        <end position="171"/>
    </location>
</feature>
<feature type="region of interest" description="Disordered" evidence="2">
    <location>
        <begin position="1"/>
        <end position="27"/>
    </location>
</feature>
<accession>A0A7S3VHD0</accession>
<feature type="coiled-coil region" evidence="1">
    <location>
        <begin position="265"/>
        <end position="292"/>
    </location>
</feature>
<evidence type="ECO:0000256" key="2">
    <source>
        <dbReference type="SAM" id="MobiDB-lite"/>
    </source>
</evidence>
<proteinExistence type="predicted"/>
<evidence type="ECO:0000256" key="1">
    <source>
        <dbReference type="SAM" id="Coils"/>
    </source>
</evidence>
<dbReference type="EMBL" id="HBIO01031469">
    <property type="protein sequence ID" value="CAE0479257.1"/>
    <property type="molecule type" value="Transcribed_RNA"/>
</dbReference>
<gene>
    <name evidence="4" type="ORF">CDEB00056_LOCUS24111</name>
</gene>
<feature type="region of interest" description="Disordered" evidence="2">
    <location>
        <begin position="1433"/>
        <end position="1471"/>
    </location>
</feature>
<protein>
    <recommendedName>
        <fullName evidence="5">LNR domain-containing protein</fullName>
    </recommendedName>
</protein>
<reference evidence="4" key="1">
    <citation type="submission" date="2021-01" db="EMBL/GenBank/DDBJ databases">
        <authorList>
            <person name="Corre E."/>
            <person name="Pelletier E."/>
            <person name="Niang G."/>
            <person name="Scheremetjew M."/>
            <person name="Finn R."/>
            <person name="Kale V."/>
            <person name="Holt S."/>
            <person name="Cochrane G."/>
            <person name="Meng A."/>
            <person name="Brown T."/>
            <person name="Cohen L."/>
        </authorList>
    </citation>
    <scope>NUCLEOTIDE SEQUENCE</scope>
    <source>
        <strain evidence="4">MM31A-1</strain>
    </source>
</reference>
<evidence type="ECO:0000256" key="3">
    <source>
        <dbReference type="SAM" id="Phobius"/>
    </source>
</evidence>
<dbReference type="SUPFAM" id="SSF75011">
    <property type="entry name" value="3-carboxy-cis,cis-mucoante lactonizing enzyme"/>
    <property type="match status" value="1"/>
</dbReference>
<feature type="transmembrane region" description="Helical" evidence="3">
    <location>
        <begin position="456"/>
        <end position="477"/>
    </location>
</feature>
<keyword evidence="3" id="KW-0472">Membrane</keyword>
<keyword evidence="3" id="KW-0812">Transmembrane</keyword>
<name>A0A7S3VHD0_9STRA</name>
<organism evidence="4">
    <name type="scientific">Chaetoceros debilis</name>
    <dbReference type="NCBI Taxonomy" id="122233"/>
    <lineage>
        <taxon>Eukaryota</taxon>
        <taxon>Sar</taxon>
        <taxon>Stramenopiles</taxon>
        <taxon>Ochrophyta</taxon>
        <taxon>Bacillariophyta</taxon>
        <taxon>Coscinodiscophyceae</taxon>
        <taxon>Chaetocerotophycidae</taxon>
        <taxon>Chaetocerotales</taxon>
        <taxon>Chaetocerotaceae</taxon>
        <taxon>Chaetoceros</taxon>
    </lineage>
</organism>
<keyword evidence="1" id="KW-0175">Coiled coil</keyword>
<dbReference type="Gene3D" id="3.30.300.320">
    <property type="match status" value="2"/>
</dbReference>
<feature type="compositionally biased region" description="Low complexity" evidence="2">
    <location>
        <begin position="1434"/>
        <end position="1462"/>
    </location>
</feature>
<evidence type="ECO:0008006" key="5">
    <source>
        <dbReference type="Google" id="ProtNLM"/>
    </source>
</evidence>
<feature type="transmembrane region" description="Helical" evidence="3">
    <location>
        <begin position="535"/>
        <end position="557"/>
    </location>
</feature>
<sequence length="1818" mass="199809">MAYDKFKMSNSNQLNNHISGGTGGRREEENAPLLQMILRQKDLQAKQEERHQVEMRLQKHEIEKSMKAMKEDMMHLLRGERRSDIKKKQMYGEIAGTSRGSSIVVARTINSQSRTSIMDDVNTESIAHAHANNSGRNGEDFIDDFGSEVGHMSALSTEVGSSDSTDLTTARSPRRRGTADARLGKKASFSSSWLYDLGGNDEKVVKKVKKKGACRSITSSSTTTSVARTYAARSEERRSLHYGDVDENVIGNITSRKSENMYPENDEEELTLKDQAEEIELLKETIEELKKQVDIAVVGSTTNRGGITFLRAISHTKFSSDNNIDDQRDSLDADTFSMMIISKVGSLSWMLGAISFCFEMIFGSMIAINQLRLSSSSSTFDVPFKVDAEVRVVQFLTIIVALSIQTDILTSIRTFFLLGHSHTNWMEVIGVEESCSTTGTLGIWLLRIAFPNTLKLVQGLTVTFVSFVIIVQAQEIIGLLKDFTALTIISEIDNVLYGLAVYGYLGEQLRRGAVKVEEVVAPKTLRGKAHRELAFVRLTFFLLLGVMFGGWGFIFYYQMNGFYFEKKFPGCVNYDLALDHFGDGKCYGGSLNTIECKFEGGDCVNFNTEFPACKGKGREGFVNVEDEIGNDKCNMNFAIPECDYDGGDCCAYDIQRSPNLGDGQCHSGLISTEGCEYDGGDCSDFVALYGNCKIDSGANEIILGDGICDSGRYTTEVCGYEYGDCDVGQIGGDMIFSGIVSPSDSLHFTVKMSTDGSKIIIAMPYTDKDGKFNKNAPGRIMRFAYDDEALKWVEWPNGWSKNLEAENVSVSRLYFSNGGSVVAVGSPQYNGNIGRVAVYQLDSQADPQILDGVSNITVPHYHQFGYKVDLTDDGMEMVISSPGYDVPERGGFKEGRVQIFKFDPSEQLWTQLGDNIYGKVGDYIGEYSVRIISLNVTRVFFDINPSPVYDDTERKYGVALRAYEYAERSEQWIQLGGDIDIQKSIQPSSSNVLLVSADGNRLVQSVQSDSNTRATEVKIFDLVPNPASSRKSWIELVPAILLPFQSENGDTNAGGLGHSMSMSADGNFLVISSFKSGCIILDNAGDDLCATGLIQMYQYKSTNPPHRLFSLLPYKRDDSNFLSIMEEAHQEKDGTILGLHLSLNGDGTRLSISGIDLGEGKGFLKVYTVSDLFYADCIVKYPESIGNGKCNTKEPYYTESCGFDGNDCPKPSPVDGFDGCDVADPKTIGDNRCHDSLPNISEQCGFDKGDCPPPVSVKGYSDCFVSRPHLLGNGSCDDYLPYNGIDCNFDGGDCLPKEFTLSPTIPSSLGPSMTPQPSVSARPTTLDILVHVQLRTDKDPSETSWYLVDGDGTKLLSGPGDEERYDANTLYRFPWTLKRCTFYTLTVIDRWGDGFASSGYAGIILNGDKGGELLGRIEGRFGEEESIDINMCGPTTAPTTHPSTSVGPSVLPSSSQSLSPSSFANPAQAQPSSMPTQIISVQGTSIGVVSSGSMTKDFTVVSKNSEVGFNQIDGTVTMNGFGQLINGYEDSFYFASTLVTSYNFELLVYTENGLSAEDYNSFTSRFALMVRGSLDPASDHFSVVLQHIGPNIYWRARSEFTKRKRGNNSLGGGWLKVTRDRDEFRGYYKSNGNGDFEEIGDAFVTLSMPETVHIGLGLADYDAGGATIDFSNFSCRHLLPSTSTPSVSTSPSIVPSITSKPSITTRPTGLNIFVHLELHTDKDPYETTWSLINMDDDKVVDRSKEYNWLNDREKLFNDSTWSLNRCTSYKFTIFDSFGDGFSMPGYAKITLGGGTDILGRVDGDFGTESSIEIYVCGE</sequence>
<feature type="transmembrane region" description="Helical" evidence="3">
    <location>
        <begin position="483"/>
        <end position="505"/>
    </location>
</feature>
<keyword evidence="3" id="KW-1133">Transmembrane helix</keyword>
<evidence type="ECO:0000313" key="4">
    <source>
        <dbReference type="EMBL" id="CAE0479257.1"/>
    </source>
</evidence>
<dbReference type="Gene3D" id="4.10.470.20">
    <property type="match status" value="1"/>
</dbReference>
<feature type="compositionally biased region" description="Polar residues" evidence="2">
    <location>
        <begin position="8"/>
        <end position="19"/>
    </location>
</feature>
<feature type="region of interest" description="Disordered" evidence="2">
    <location>
        <begin position="155"/>
        <end position="182"/>
    </location>
</feature>
<feature type="transmembrane region" description="Helical" evidence="3">
    <location>
        <begin position="347"/>
        <end position="368"/>
    </location>
</feature>